<dbReference type="PANTHER" id="PTHR36444:SF2">
    <property type="entry name" value="TRANSCRIPTIONAL REGULATOR PROTEIN YOBU-RELATED"/>
    <property type="match status" value="1"/>
</dbReference>
<dbReference type="InterPro" id="IPR029442">
    <property type="entry name" value="GyrI-like"/>
</dbReference>
<dbReference type="RefSeq" id="WP_379821572.1">
    <property type="nucleotide sequence ID" value="NZ_JBHUMD010000026.1"/>
</dbReference>
<dbReference type="EMBL" id="JBHUMD010000026">
    <property type="protein sequence ID" value="MFD2603019.1"/>
    <property type="molecule type" value="Genomic_DNA"/>
</dbReference>
<accession>A0ABW5NVV9</accession>
<dbReference type="Proteomes" id="UP001597480">
    <property type="component" value="Unassembled WGS sequence"/>
</dbReference>
<sequence length="164" mass="18786">MAVTIIMTPTIQTIPSKKLIGKWLTMTFAENKTFELWSSFMPQRKTITGVINPEQMYSLQVYGKDFFNPFSPHTQFIKWAAIEVQDSAPVPEGMGVFIIPAGQYAVFYYKGSHKNGFDVFSYIFGEWLPASGYELDNRPHFEIVGPKYKNGDPDSEEEIWIPIK</sequence>
<name>A0ABW5NVV9_9FLAO</name>
<comment type="caution">
    <text evidence="2">The sequence shown here is derived from an EMBL/GenBank/DDBJ whole genome shotgun (WGS) entry which is preliminary data.</text>
</comment>
<dbReference type="Pfam" id="PF06445">
    <property type="entry name" value="GyrI-like"/>
    <property type="match status" value="1"/>
</dbReference>
<dbReference type="Gene3D" id="3.20.80.10">
    <property type="entry name" value="Regulatory factor, effector binding domain"/>
    <property type="match status" value="1"/>
</dbReference>
<reference evidence="3" key="1">
    <citation type="journal article" date="2019" name="Int. J. Syst. Evol. Microbiol.">
        <title>The Global Catalogue of Microorganisms (GCM) 10K type strain sequencing project: providing services to taxonomists for standard genome sequencing and annotation.</title>
        <authorList>
            <consortium name="The Broad Institute Genomics Platform"/>
            <consortium name="The Broad Institute Genome Sequencing Center for Infectious Disease"/>
            <person name="Wu L."/>
            <person name="Ma J."/>
        </authorList>
    </citation>
    <scope>NUCLEOTIDE SEQUENCE [LARGE SCALE GENOMIC DNA]</scope>
    <source>
        <strain evidence="3">KCTC 42107</strain>
    </source>
</reference>
<organism evidence="2 3">
    <name type="scientific">Flavobacterium suzhouense</name>
    <dbReference type="NCBI Taxonomy" id="1529638"/>
    <lineage>
        <taxon>Bacteria</taxon>
        <taxon>Pseudomonadati</taxon>
        <taxon>Bacteroidota</taxon>
        <taxon>Flavobacteriia</taxon>
        <taxon>Flavobacteriales</taxon>
        <taxon>Flavobacteriaceae</taxon>
        <taxon>Flavobacterium</taxon>
    </lineage>
</organism>
<evidence type="ECO:0000313" key="2">
    <source>
        <dbReference type="EMBL" id="MFD2603019.1"/>
    </source>
</evidence>
<dbReference type="InterPro" id="IPR053182">
    <property type="entry name" value="YobU-like_regulator"/>
</dbReference>
<protein>
    <submittedName>
        <fullName evidence="2">GyrI-like domain-containing protein</fullName>
    </submittedName>
</protein>
<dbReference type="PANTHER" id="PTHR36444">
    <property type="entry name" value="TRANSCRIPTIONAL REGULATOR PROTEIN YOBU-RELATED"/>
    <property type="match status" value="1"/>
</dbReference>
<evidence type="ECO:0000259" key="1">
    <source>
        <dbReference type="SMART" id="SM00871"/>
    </source>
</evidence>
<gene>
    <name evidence="2" type="ORF">ACFSR3_13210</name>
</gene>
<evidence type="ECO:0000313" key="3">
    <source>
        <dbReference type="Proteomes" id="UP001597480"/>
    </source>
</evidence>
<keyword evidence="3" id="KW-1185">Reference proteome</keyword>
<dbReference type="SUPFAM" id="SSF55136">
    <property type="entry name" value="Probable bacterial effector-binding domain"/>
    <property type="match status" value="1"/>
</dbReference>
<proteinExistence type="predicted"/>
<dbReference type="InterPro" id="IPR010499">
    <property type="entry name" value="AraC_E-bd"/>
</dbReference>
<dbReference type="InterPro" id="IPR011256">
    <property type="entry name" value="Reg_factor_effector_dom_sf"/>
</dbReference>
<dbReference type="SMART" id="SM00871">
    <property type="entry name" value="AraC_E_bind"/>
    <property type="match status" value="1"/>
</dbReference>
<feature type="domain" description="AraC effector-binding" evidence="1">
    <location>
        <begin position="7"/>
        <end position="164"/>
    </location>
</feature>